<evidence type="ECO:0000256" key="2">
    <source>
        <dbReference type="ARBA" id="ARBA00022438"/>
    </source>
</evidence>
<keyword evidence="5 9" id="KW-0732">Signal</keyword>
<dbReference type="STRING" id="2017.SAMN05444320_101799"/>
<dbReference type="PANTHER" id="PTHR12147">
    <property type="entry name" value="METALLOPEPTIDASE M28 FAMILY MEMBER"/>
    <property type="match status" value="1"/>
</dbReference>
<dbReference type="Gene3D" id="3.40.630.10">
    <property type="entry name" value="Zn peptidases"/>
    <property type="match status" value="1"/>
</dbReference>
<dbReference type="Gene3D" id="3.50.30.30">
    <property type="match status" value="1"/>
</dbReference>
<keyword evidence="2" id="KW-0031">Aminopeptidase</keyword>
<feature type="signal peptide" evidence="9">
    <location>
        <begin position="1"/>
        <end position="29"/>
    </location>
</feature>
<organism evidence="12 13">
    <name type="scientific">Streptoalloteichus hindustanus</name>
    <dbReference type="NCBI Taxonomy" id="2017"/>
    <lineage>
        <taxon>Bacteria</taxon>
        <taxon>Bacillati</taxon>
        <taxon>Actinomycetota</taxon>
        <taxon>Actinomycetes</taxon>
        <taxon>Pseudonocardiales</taxon>
        <taxon>Pseudonocardiaceae</taxon>
        <taxon>Streptoalloteichus</taxon>
    </lineage>
</organism>
<keyword evidence="4" id="KW-0479">Metal-binding</keyword>
<dbReference type="SUPFAM" id="SSF52025">
    <property type="entry name" value="PA domain"/>
    <property type="match status" value="1"/>
</dbReference>
<gene>
    <name evidence="12" type="ORF">SAMN05444320_101799</name>
</gene>
<feature type="domain" description="PA" evidence="10">
    <location>
        <begin position="137"/>
        <end position="226"/>
    </location>
</feature>
<evidence type="ECO:0000256" key="6">
    <source>
        <dbReference type="ARBA" id="ARBA00022801"/>
    </source>
</evidence>
<evidence type="ECO:0000256" key="5">
    <source>
        <dbReference type="ARBA" id="ARBA00022729"/>
    </source>
</evidence>
<evidence type="ECO:0000259" key="11">
    <source>
        <dbReference type="Pfam" id="PF04389"/>
    </source>
</evidence>
<comment type="similarity">
    <text evidence="1">Belongs to the peptidase M28 family. M28A subfamily.</text>
</comment>
<evidence type="ECO:0000259" key="10">
    <source>
        <dbReference type="Pfam" id="PF02225"/>
    </source>
</evidence>
<evidence type="ECO:0000256" key="8">
    <source>
        <dbReference type="SAM" id="MobiDB-lite"/>
    </source>
</evidence>
<feature type="chain" id="PRO_5039390531" evidence="9">
    <location>
        <begin position="30"/>
        <end position="510"/>
    </location>
</feature>
<dbReference type="Proteomes" id="UP000184501">
    <property type="component" value="Unassembled WGS sequence"/>
</dbReference>
<evidence type="ECO:0000313" key="13">
    <source>
        <dbReference type="Proteomes" id="UP000184501"/>
    </source>
</evidence>
<dbReference type="AlphaFoldDB" id="A0A1M4VKC4"/>
<dbReference type="RefSeq" id="WP_073479891.1">
    <property type="nucleotide sequence ID" value="NZ_FQVN01000001.1"/>
</dbReference>
<proteinExistence type="inferred from homology"/>
<sequence>MASARRVLWSALGAVSCAAITLAAAPAHAEPAAAAPDGPALARQLVRKVNVDGVNRHLVAFQRIADSNGGRRASSTPGHEASVNYVAGKLRDAGFDVSVQEFPFTYTQTLAERLTAGGKDHQVRIMRYSPSTQKDGVTAPLAVVPVDATPGCEAEDYAGVDAKGRIALVQRGGCGFAQKQQVAAQAGAVAALVYNNEDGEVNGTLGEPDAGRIPTGGVTRAVGEALAKQPAQPVTLDLRALREQRTSKNVIAQTRTGRTDNVVMAGAHLDSVTDGPGINDNGTGSAALLETALQLGSRPKVNNAVRFAWWGAEEFGLVGSTHYVRNLGFEQQLDLALYLNFDMLGSPNAAYLVYDGDDSDKKGAGSGPYGSAQIEKAFIDYYKARGIETEGTDFDGRSDYGEFIAKGIPAGGVYSGAEVIKTEAQAAKWGGKAGVAFDPCYHHACDNLGNIDRKALDRNADAVAWVVASYAVSTEDVNGVPAREKRADARAKQQRAAVAKPHVSKGENLA</sequence>
<dbReference type="CDD" id="cd03876">
    <property type="entry name" value="M28_SGAP_like"/>
    <property type="match status" value="1"/>
</dbReference>
<keyword evidence="12" id="KW-0121">Carboxypeptidase</keyword>
<dbReference type="InterPro" id="IPR007484">
    <property type="entry name" value="Peptidase_M28"/>
</dbReference>
<evidence type="ECO:0000256" key="3">
    <source>
        <dbReference type="ARBA" id="ARBA00022670"/>
    </source>
</evidence>
<reference evidence="12 13" key="1">
    <citation type="submission" date="2016-11" db="EMBL/GenBank/DDBJ databases">
        <authorList>
            <person name="Jaros S."/>
            <person name="Januszkiewicz K."/>
            <person name="Wedrychowicz H."/>
        </authorList>
    </citation>
    <scope>NUCLEOTIDE SEQUENCE [LARGE SCALE GENOMIC DNA]</scope>
    <source>
        <strain evidence="12 13">DSM 44523</strain>
    </source>
</reference>
<name>A0A1M4VKC4_STRHI</name>
<dbReference type="GO" id="GO:0004177">
    <property type="term" value="F:aminopeptidase activity"/>
    <property type="evidence" value="ECO:0007669"/>
    <property type="project" value="UniProtKB-KW"/>
</dbReference>
<accession>A0A1M4VKC4</accession>
<evidence type="ECO:0000256" key="1">
    <source>
        <dbReference type="ARBA" id="ARBA00005957"/>
    </source>
</evidence>
<keyword evidence="3" id="KW-0645">Protease</keyword>
<dbReference type="Pfam" id="PF04389">
    <property type="entry name" value="Peptidase_M28"/>
    <property type="match status" value="1"/>
</dbReference>
<dbReference type="InterPro" id="IPR003137">
    <property type="entry name" value="PA_domain"/>
</dbReference>
<dbReference type="Pfam" id="PF02225">
    <property type="entry name" value="PA"/>
    <property type="match status" value="1"/>
</dbReference>
<evidence type="ECO:0000256" key="4">
    <source>
        <dbReference type="ARBA" id="ARBA00022723"/>
    </source>
</evidence>
<keyword evidence="7" id="KW-0862">Zinc</keyword>
<dbReference type="InterPro" id="IPR046450">
    <property type="entry name" value="PA_dom_sf"/>
</dbReference>
<dbReference type="GO" id="GO:0008235">
    <property type="term" value="F:metalloexopeptidase activity"/>
    <property type="evidence" value="ECO:0007669"/>
    <property type="project" value="InterPro"/>
</dbReference>
<evidence type="ECO:0000313" key="12">
    <source>
        <dbReference type="EMBL" id="SHE69449.1"/>
    </source>
</evidence>
<feature type="domain" description="Peptidase M28" evidence="11">
    <location>
        <begin position="249"/>
        <end position="464"/>
    </location>
</feature>
<keyword evidence="6" id="KW-0378">Hydrolase</keyword>
<dbReference type="PANTHER" id="PTHR12147:SF26">
    <property type="entry name" value="PEPTIDASE M28 DOMAIN-CONTAINING PROTEIN"/>
    <property type="match status" value="1"/>
</dbReference>
<dbReference type="GO" id="GO:0004180">
    <property type="term" value="F:carboxypeptidase activity"/>
    <property type="evidence" value="ECO:0007669"/>
    <property type="project" value="UniProtKB-KW"/>
</dbReference>
<feature type="region of interest" description="Disordered" evidence="8">
    <location>
        <begin position="479"/>
        <end position="510"/>
    </location>
</feature>
<dbReference type="PROSITE" id="PS51257">
    <property type="entry name" value="PROKAR_LIPOPROTEIN"/>
    <property type="match status" value="1"/>
</dbReference>
<dbReference type="GO" id="GO:0046872">
    <property type="term" value="F:metal ion binding"/>
    <property type="evidence" value="ECO:0007669"/>
    <property type="project" value="UniProtKB-KW"/>
</dbReference>
<evidence type="ECO:0000256" key="7">
    <source>
        <dbReference type="ARBA" id="ARBA00022833"/>
    </source>
</evidence>
<dbReference type="InterPro" id="IPR045175">
    <property type="entry name" value="M28_fam"/>
</dbReference>
<dbReference type="SUPFAM" id="SSF53187">
    <property type="entry name" value="Zn-dependent exopeptidases"/>
    <property type="match status" value="1"/>
</dbReference>
<protein>
    <submittedName>
        <fullName evidence="12">Zn-dependent amino-or carboxypeptidase, M28 family</fullName>
    </submittedName>
</protein>
<dbReference type="EMBL" id="FQVN01000001">
    <property type="protein sequence ID" value="SHE69449.1"/>
    <property type="molecule type" value="Genomic_DNA"/>
</dbReference>
<dbReference type="OrthoDB" id="345880at2"/>
<feature type="compositionally biased region" description="Basic and acidic residues" evidence="8">
    <location>
        <begin position="482"/>
        <end position="491"/>
    </location>
</feature>
<dbReference type="GO" id="GO:0006508">
    <property type="term" value="P:proteolysis"/>
    <property type="evidence" value="ECO:0007669"/>
    <property type="project" value="UniProtKB-KW"/>
</dbReference>
<dbReference type="InterPro" id="IPR041756">
    <property type="entry name" value="M28_SGAP-like"/>
</dbReference>
<evidence type="ECO:0000256" key="9">
    <source>
        <dbReference type="SAM" id="SignalP"/>
    </source>
</evidence>
<keyword evidence="13" id="KW-1185">Reference proteome</keyword>